<keyword evidence="2" id="KW-1185">Reference proteome</keyword>
<sequence>MSSLISQFVSIMSASADVLAMSKIEIMLSDIPEGKNMAFRWRGKAMFVHYRTKKEIDEETAIEVS</sequence>
<comment type="caution">
    <text evidence="1">The sequence shown here is derived from an EMBL/GenBank/DDBJ whole genome shotgun (WGS) entry which is preliminary data.</text>
</comment>
<dbReference type="OrthoDB" id="1637982at2759"/>
<dbReference type="InterPro" id="IPR014349">
    <property type="entry name" value="Rieske_Fe-S_prot"/>
</dbReference>
<dbReference type="AlphaFoldDB" id="A0A643BZA4"/>
<dbReference type="InterPro" id="IPR036922">
    <property type="entry name" value="Rieske_2Fe-2S_sf"/>
</dbReference>
<dbReference type="Gene3D" id="2.102.10.10">
    <property type="entry name" value="Rieske [2Fe-2S] iron-sulphur domain"/>
    <property type="match status" value="1"/>
</dbReference>
<dbReference type="GO" id="GO:0051537">
    <property type="term" value="F:2 iron, 2 sulfur cluster binding"/>
    <property type="evidence" value="ECO:0007669"/>
    <property type="project" value="InterPro"/>
</dbReference>
<gene>
    <name evidence="1" type="ORF">E2I00_014955</name>
</gene>
<proteinExistence type="predicted"/>
<protein>
    <recommendedName>
        <fullName evidence="3">Cytochrome b-c1 complex subunit Rieske transmembrane domain-containing protein</fullName>
    </recommendedName>
</protein>
<reference evidence="1 2" key="1">
    <citation type="journal article" date="2019" name="PLoS ONE">
        <title>Genomic analyses reveal an absence of contemporary introgressive admixture between fin whales and blue whales, despite known hybrids.</title>
        <authorList>
            <person name="Westbury M.V."/>
            <person name="Petersen B."/>
            <person name="Lorenzen E.D."/>
        </authorList>
    </citation>
    <scope>NUCLEOTIDE SEQUENCE [LARGE SCALE GENOMIC DNA]</scope>
    <source>
        <strain evidence="1">FinWhale-01</strain>
    </source>
</reference>
<name>A0A643BZA4_BALPH</name>
<accession>A0A643BZA4</accession>
<organism evidence="1 2">
    <name type="scientific">Balaenoptera physalus</name>
    <name type="common">Fin whale</name>
    <name type="synonym">Balaena physalus</name>
    <dbReference type="NCBI Taxonomy" id="9770"/>
    <lineage>
        <taxon>Eukaryota</taxon>
        <taxon>Metazoa</taxon>
        <taxon>Chordata</taxon>
        <taxon>Craniata</taxon>
        <taxon>Vertebrata</taxon>
        <taxon>Euteleostomi</taxon>
        <taxon>Mammalia</taxon>
        <taxon>Eutheria</taxon>
        <taxon>Laurasiatheria</taxon>
        <taxon>Artiodactyla</taxon>
        <taxon>Whippomorpha</taxon>
        <taxon>Cetacea</taxon>
        <taxon>Mysticeti</taxon>
        <taxon>Balaenopteridae</taxon>
        <taxon>Balaenoptera</taxon>
    </lineage>
</organism>
<evidence type="ECO:0000313" key="2">
    <source>
        <dbReference type="Proteomes" id="UP000437017"/>
    </source>
</evidence>
<evidence type="ECO:0000313" key="1">
    <source>
        <dbReference type="EMBL" id="KAB0393326.1"/>
    </source>
</evidence>
<dbReference type="SUPFAM" id="SSF50022">
    <property type="entry name" value="ISP domain"/>
    <property type="match status" value="1"/>
</dbReference>
<dbReference type="Proteomes" id="UP000437017">
    <property type="component" value="Unassembled WGS sequence"/>
</dbReference>
<dbReference type="PANTHER" id="PTHR10134">
    <property type="entry name" value="CYTOCHROME B-C1 COMPLEX SUBUNIT RIESKE, MITOCHONDRIAL"/>
    <property type="match status" value="1"/>
</dbReference>
<dbReference type="EMBL" id="SGJD01003223">
    <property type="protein sequence ID" value="KAB0393326.1"/>
    <property type="molecule type" value="Genomic_DNA"/>
</dbReference>
<evidence type="ECO:0008006" key="3">
    <source>
        <dbReference type="Google" id="ProtNLM"/>
    </source>
</evidence>